<dbReference type="HOGENOM" id="CLU_1299574_0_0_1"/>
<dbReference type="Proteomes" id="UP000054466">
    <property type="component" value="Unassembled WGS sequence"/>
</dbReference>
<proteinExistence type="predicted"/>
<gene>
    <name evidence="2" type="ORF">PV07_08693</name>
</gene>
<protein>
    <submittedName>
        <fullName evidence="2">Uncharacterized protein</fullName>
    </submittedName>
</protein>
<evidence type="ECO:0000313" key="3">
    <source>
        <dbReference type="Proteomes" id="UP000054466"/>
    </source>
</evidence>
<feature type="region of interest" description="Disordered" evidence="1">
    <location>
        <begin position="37"/>
        <end position="212"/>
    </location>
</feature>
<feature type="compositionally biased region" description="Basic and acidic residues" evidence="1">
    <location>
        <begin position="107"/>
        <end position="119"/>
    </location>
</feature>
<dbReference type="AlphaFoldDB" id="A0A0D2AKP9"/>
<evidence type="ECO:0000256" key="1">
    <source>
        <dbReference type="SAM" id="MobiDB-lite"/>
    </source>
</evidence>
<dbReference type="GeneID" id="27347887"/>
<feature type="compositionally biased region" description="Basic and acidic residues" evidence="1">
    <location>
        <begin position="52"/>
        <end position="65"/>
    </location>
</feature>
<dbReference type="RefSeq" id="XP_016245743.1">
    <property type="nucleotide sequence ID" value="XM_016395887.1"/>
</dbReference>
<keyword evidence="3" id="KW-1185">Reference proteome</keyword>
<feature type="compositionally biased region" description="Basic and acidic residues" evidence="1">
    <location>
        <begin position="169"/>
        <end position="198"/>
    </location>
</feature>
<sequence length="212" mass="24026">MALSQSRTWLWHYGEGHETNEASPRITEARAVLKAAWNKTKASPSRGMSDGVLDKAKGVPSHDTEQGDELLWQHHQLPKALPKPSPTQPSPKGHGQGHNARNGATEWRIERSRFEDRPSMRHRQAFAAETRAIAKRSPKGINRATEQASLFADTQERSKAHRTKQSRTRPPERTAPEMRFGREEAPEEHEKARSDSTRSQHRTAALIGRDRR</sequence>
<name>A0A0D2AKP9_9EURO</name>
<dbReference type="VEuPathDB" id="FungiDB:PV07_08693"/>
<organism evidence="2 3">
    <name type="scientific">Cladophialophora immunda</name>
    <dbReference type="NCBI Taxonomy" id="569365"/>
    <lineage>
        <taxon>Eukaryota</taxon>
        <taxon>Fungi</taxon>
        <taxon>Dikarya</taxon>
        <taxon>Ascomycota</taxon>
        <taxon>Pezizomycotina</taxon>
        <taxon>Eurotiomycetes</taxon>
        <taxon>Chaetothyriomycetidae</taxon>
        <taxon>Chaetothyriales</taxon>
        <taxon>Herpotrichiellaceae</taxon>
        <taxon>Cladophialophora</taxon>
    </lineage>
</organism>
<reference evidence="2 3" key="1">
    <citation type="submission" date="2015-01" db="EMBL/GenBank/DDBJ databases">
        <title>The Genome Sequence of Cladophialophora immunda CBS83496.</title>
        <authorList>
            <consortium name="The Broad Institute Genomics Platform"/>
            <person name="Cuomo C."/>
            <person name="de Hoog S."/>
            <person name="Gorbushina A."/>
            <person name="Stielow B."/>
            <person name="Teixiera M."/>
            <person name="Abouelleil A."/>
            <person name="Chapman S.B."/>
            <person name="Priest M."/>
            <person name="Young S.K."/>
            <person name="Wortman J."/>
            <person name="Nusbaum C."/>
            <person name="Birren B."/>
        </authorList>
    </citation>
    <scope>NUCLEOTIDE SEQUENCE [LARGE SCALE GENOMIC DNA]</scope>
    <source>
        <strain evidence="2 3">CBS 83496</strain>
    </source>
</reference>
<evidence type="ECO:0000313" key="2">
    <source>
        <dbReference type="EMBL" id="KIW25527.1"/>
    </source>
</evidence>
<dbReference type="EMBL" id="KN847044">
    <property type="protein sequence ID" value="KIW25527.1"/>
    <property type="molecule type" value="Genomic_DNA"/>
</dbReference>
<accession>A0A0D2AKP9</accession>